<feature type="signal peptide" evidence="2">
    <location>
        <begin position="1"/>
        <end position="22"/>
    </location>
</feature>
<dbReference type="PANTHER" id="PTHR46013">
    <property type="entry name" value="VASCULAR CELL ADHESION MOLECULE 1"/>
    <property type="match status" value="1"/>
</dbReference>
<evidence type="ECO:0000256" key="1">
    <source>
        <dbReference type="SAM" id="Phobius"/>
    </source>
</evidence>
<keyword evidence="1" id="KW-0812">Transmembrane</keyword>
<dbReference type="SUPFAM" id="SSF48726">
    <property type="entry name" value="Immunoglobulin"/>
    <property type="match status" value="2"/>
</dbReference>
<dbReference type="Pfam" id="PF07686">
    <property type="entry name" value="V-set"/>
    <property type="match status" value="1"/>
</dbReference>
<dbReference type="SMART" id="SM00409">
    <property type="entry name" value="IG"/>
    <property type="match status" value="2"/>
</dbReference>
<feature type="domain" description="Ig-like" evidence="3">
    <location>
        <begin position="223"/>
        <end position="261"/>
    </location>
</feature>
<dbReference type="Gene3D" id="2.60.40.10">
    <property type="entry name" value="Immunoglobulins"/>
    <property type="match status" value="3"/>
</dbReference>
<keyword evidence="4" id="KW-1185">Reference proteome</keyword>
<dbReference type="SMART" id="SM00408">
    <property type="entry name" value="IGc2"/>
    <property type="match status" value="1"/>
</dbReference>
<feature type="domain" description="Ig-like" evidence="3">
    <location>
        <begin position="138"/>
        <end position="220"/>
    </location>
</feature>
<dbReference type="InParanoid" id="A0A6J2Q5X2"/>
<organism evidence="4 5">
    <name type="scientific">Cottoperca gobio</name>
    <name type="common">Frogmouth</name>
    <name type="synonym">Aphritis gobio</name>
    <dbReference type="NCBI Taxonomy" id="56716"/>
    <lineage>
        <taxon>Eukaryota</taxon>
        <taxon>Metazoa</taxon>
        <taxon>Chordata</taxon>
        <taxon>Craniata</taxon>
        <taxon>Vertebrata</taxon>
        <taxon>Euteleostomi</taxon>
        <taxon>Actinopterygii</taxon>
        <taxon>Neopterygii</taxon>
        <taxon>Teleostei</taxon>
        <taxon>Neoteleostei</taxon>
        <taxon>Acanthomorphata</taxon>
        <taxon>Eupercaria</taxon>
        <taxon>Perciformes</taxon>
        <taxon>Notothenioidei</taxon>
        <taxon>Bovichtidae</taxon>
        <taxon>Cottoperca</taxon>
    </lineage>
</organism>
<dbReference type="PANTHER" id="PTHR46013:SF4">
    <property type="entry name" value="B-CELL RECEPTOR CD22-RELATED"/>
    <property type="match status" value="1"/>
</dbReference>
<dbReference type="RefSeq" id="XP_029292860.1">
    <property type="nucleotide sequence ID" value="XM_029437000.1"/>
</dbReference>
<dbReference type="InterPro" id="IPR003598">
    <property type="entry name" value="Ig_sub2"/>
</dbReference>
<feature type="transmembrane region" description="Helical" evidence="1">
    <location>
        <begin position="291"/>
        <end position="311"/>
    </location>
</feature>
<proteinExistence type="predicted"/>
<dbReference type="PROSITE" id="PS50835">
    <property type="entry name" value="IG_LIKE"/>
    <property type="match status" value="2"/>
</dbReference>
<dbReference type="Pfam" id="PF13895">
    <property type="entry name" value="Ig_2"/>
    <property type="match status" value="1"/>
</dbReference>
<dbReference type="Proteomes" id="UP000504630">
    <property type="component" value="Chromosome 8"/>
</dbReference>
<evidence type="ECO:0000256" key="2">
    <source>
        <dbReference type="SAM" id="SignalP"/>
    </source>
</evidence>
<keyword evidence="1" id="KW-0472">Membrane</keyword>
<gene>
    <name evidence="5" type="primary">LOC115011773</name>
</gene>
<dbReference type="InterPro" id="IPR003599">
    <property type="entry name" value="Ig_sub"/>
</dbReference>
<name>A0A6J2Q5X2_COTGO</name>
<keyword evidence="2" id="KW-0732">Signal</keyword>
<dbReference type="InterPro" id="IPR007110">
    <property type="entry name" value="Ig-like_dom"/>
</dbReference>
<keyword evidence="1" id="KW-1133">Transmembrane helix</keyword>
<evidence type="ECO:0000259" key="3">
    <source>
        <dbReference type="PROSITE" id="PS50835"/>
    </source>
</evidence>
<dbReference type="InterPro" id="IPR036179">
    <property type="entry name" value="Ig-like_dom_sf"/>
</dbReference>
<evidence type="ECO:0000313" key="5">
    <source>
        <dbReference type="RefSeq" id="XP_029292860.1"/>
    </source>
</evidence>
<accession>A0A6J2Q5X2</accession>
<dbReference type="KEGG" id="cgob:115011773"/>
<reference evidence="5" key="1">
    <citation type="submission" date="2025-08" db="UniProtKB">
        <authorList>
            <consortium name="RefSeq"/>
        </authorList>
    </citation>
    <scope>IDENTIFICATION</scope>
</reference>
<dbReference type="AlphaFoldDB" id="A0A6J2Q5X2"/>
<dbReference type="InterPro" id="IPR013106">
    <property type="entry name" value="Ig_V-set"/>
</dbReference>
<dbReference type="OrthoDB" id="9448246at2759"/>
<protein>
    <submittedName>
        <fullName evidence="5">B-cell receptor CD22-like</fullName>
    </submittedName>
</protein>
<evidence type="ECO:0000313" key="4">
    <source>
        <dbReference type="Proteomes" id="UP000504630"/>
    </source>
</evidence>
<feature type="chain" id="PRO_5026766891" evidence="2">
    <location>
        <begin position="23"/>
        <end position="337"/>
    </location>
</feature>
<dbReference type="GeneID" id="115011773"/>
<sequence length="337" mass="37511">MSVERGNLTWTLMLLFLTGVLCGPWNVKYQREHICAVNGSSVVLLCSYDYPDIETVHSLKWGHERHNIYEGPFIFDSMINNSLRFQNIGDKRHNCSLKIQQVEHNDTGTYIFRFETKSEKGKWTGRGGSTLKVVDLNISVTKPRGNRTTKEGDSVNLTCINGCDGGNLSSAFTWFKNGEHINEGAVLYLSNMSSANSGNYTCSLKTHTGTTSGVTNIDVEYGPKNTSVSVRPSMEEDAGSNITLVCSSHANPPVENYTWFKIDEDDIMDVGHQPVFFPGDVEYWTTFSRDVLIFAAVAVLVLVAVPTGIAIRRRNKKRTKAPETDCEEDAQVALSLY</sequence>
<dbReference type="InterPro" id="IPR013783">
    <property type="entry name" value="Ig-like_fold"/>
</dbReference>